<keyword evidence="4" id="KW-0548">Nucleotidyltransferase</keyword>
<dbReference type="Proteomes" id="UP001066276">
    <property type="component" value="Chromosome 7"/>
</dbReference>
<evidence type="ECO:0000256" key="5">
    <source>
        <dbReference type="ARBA" id="ARBA00022722"/>
    </source>
</evidence>
<keyword evidence="6" id="KW-0255">Endonuclease</keyword>
<dbReference type="InterPro" id="IPR000477">
    <property type="entry name" value="RT_dom"/>
</dbReference>
<proteinExistence type="inferred from homology"/>
<dbReference type="Pfam" id="PF00665">
    <property type="entry name" value="rve"/>
    <property type="match status" value="1"/>
</dbReference>
<dbReference type="GO" id="GO:0006310">
    <property type="term" value="P:DNA recombination"/>
    <property type="evidence" value="ECO:0007669"/>
    <property type="project" value="UniProtKB-KW"/>
</dbReference>
<dbReference type="InterPro" id="IPR043502">
    <property type="entry name" value="DNA/RNA_pol_sf"/>
</dbReference>
<keyword evidence="7" id="KW-0378">Hydrolase</keyword>
<keyword evidence="15" id="KW-1185">Reference proteome</keyword>
<feature type="domain" description="RNase H type-1" evidence="12">
    <location>
        <begin position="632"/>
        <end position="778"/>
    </location>
</feature>
<evidence type="ECO:0000256" key="7">
    <source>
        <dbReference type="ARBA" id="ARBA00022801"/>
    </source>
</evidence>
<evidence type="ECO:0000256" key="6">
    <source>
        <dbReference type="ARBA" id="ARBA00022759"/>
    </source>
</evidence>
<dbReference type="InterPro" id="IPR001584">
    <property type="entry name" value="Integrase_cat-core"/>
</dbReference>
<dbReference type="PANTHER" id="PTHR37984:SF5">
    <property type="entry name" value="PROTEIN NYNRIN-LIKE"/>
    <property type="match status" value="1"/>
</dbReference>
<dbReference type="SUPFAM" id="SSF56672">
    <property type="entry name" value="DNA/RNA polymerases"/>
    <property type="match status" value="1"/>
</dbReference>
<dbReference type="Gene3D" id="3.10.10.10">
    <property type="entry name" value="HIV Type 1 Reverse Transcriptase, subunit A, domain 1"/>
    <property type="match status" value="1"/>
</dbReference>
<dbReference type="GO" id="GO:0004190">
    <property type="term" value="F:aspartic-type endopeptidase activity"/>
    <property type="evidence" value="ECO:0007669"/>
    <property type="project" value="InterPro"/>
</dbReference>
<dbReference type="InterPro" id="IPR021109">
    <property type="entry name" value="Peptidase_aspartic_dom_sf"/>
</dbReference>
<reference evidence="14" key="1">
    <citation type="journal article" date="2022" name="bioRxiv">
        <title>Sequencing and chromosome-scale assembly of the giantPleurodeles waltlgenome.</title>
        <authorList>
            <person name="Brown T."/>
            <person name="Elewa A."/>
            <person name="Iarovenko S."/>
            <person name="Subramanian E."/>
            <person name="Araus A.J."/>
            <person name="Petzold A."/>
            <person name="Susuki M."/>
            <person name="Suzuki K.-i.T."/>
            <person name="Hayashi T."/>
            <person name="Toyoda A."/>
            <person name="Oliveira C."/>
            <person name="Osipova E."/>
            <person name="Leigh N.D."/>
            <person name="Simon A."/>
            <person name="Yun M.H."/>
        </authorList>
    </citation>
    <scope>NUCLEOTIDE SEQUENCE</scope>
    <source>
        <strain evidence="14">20211129_DDA</strain>
        <tissue evidence="14">Liver</tissue>
    </source>
</reference>
<dbReference type="GO" id="GO:0004523">
    <property type="term" value="F:RNA-DNA hybrid ribonuclease activity"/>
    <property type="evidence" value="ECO:0007669"/>
    <property type="project" value="UniProtKB-EC"/>
</dbReference>
<dbReference type="FunFam" id="3.30.70.270:FF:000020">
    <property type="entry name" value="Transposon Tf2-6 polyprotein-like Protein"/>
    <property type="match status" value="1"/>
</dbReference>
<dbReference type="EMBL" id="JANPWB010000011">
    <property type="protein sequence ID" value="KAJ1130805.1"/>
    <property type="molecule type" value="Genomic_DNA"/>
</dbReference>
<feature type="domain" description="Peptidase A2" evidence="10">
    <location>
        <begin position="28"/>
        <end position="102"/>
    </location>
</feature>
<name>A0AAV7PYP5_PLEWA</name>
<dbReference type="InterPro" id="IPR050951">
    <property type="entry name" value="Retrovirus_Pol_polyprotein"/>
</dbReference>
<evidence type="ECO:0000256" key="9">
    <source>
        <dbReference type="ARBA" id="ARBA00023268"/>
    </source>
</evidence>
<evidence type="ECO:0000259" key="13">
    <source>
        <dbReference type="PROSITE" id="PS50994"/>
    </source>
</evidence>
<dbReference type="SUPFAM" id="SSF50630">
    <property type="entry name" value="Acid proteases"/>
    <property type="match status" value="1"/>
</dbReference>
<organism evidence="14 15">
    <name type="scientific">Pleurodeles waltl</name>
    <name type="common">Iberian ribbed newt</name>
    <dbReference type="NCBI Taxonomy" id="8319"/>
    <lineage>
        <taxon>Eukaryota</taxon>
        <taxon>Metazoa</taxon>
        <taxon>Chordata</taxon>
        <taxon>Craniata</taxon>
        <taxon>Vertebrata</taxon>
        <taxon>Euteleostomi</taxon>
        <taxon>Amphibia</taxon>
        <taxon>Batrachia</taxon>
        <taxon>Caudata</taxon>
        <taxon>Salamandroidea</taxon>
        <taxon>Salamandridae</taxon>
        <taxon>Pleurodelinae</taxon>
        <taxon>Pleurodeles</taxon>
    </lineage>
</organism>
<dbReference type="InterPro" id="IPR001995">
    <property type="entry name" value="Peptidase_A2_cat"/>
</dbReference>
<evidence type="ECO:0000256" key="3">
    <source>
        <dbReference type="ARBA" id="ARBA00022679"/>
    </source>
</evidence>
<dbReference type="PANTHER" id="PTHR37984">
    <property type="entry name" value="PROTEIN CBG26694"/>
    <property type="match status" value="1"/>
</dbReference>
<evidence type="ECO:0000256" key="2">
    <source>
        <dbReference type="ARBA" id="ARBA00012180"/>
    </source>
</evidence>
<dbReference type="PROSITE" id="PS50878">
    <property type="entry name" value="RT_POL"/>
    <property type="match status" value="1"/>
</dbReference>
<evidence type="ECO:0000259" key="12">
    <source>
        <dbReference type="PROSITE" id="PS50879"/>
    </source>
</evidence>
<evidence type="ECO:0000256" key="1">
    <source>
        <dbReference type="ARBA" id="ARBA00010879"/>
    </source>
</evidence>
<dbReference type="GO" id="GO:0006508">
    <property type="term" value="P:proteolysis"/>
    <property type="evidence" value="ECO:0007669"/>
    <property type="project" value="InterPro"/>
</dbReference>
<dbReference type="GO" id="GO:0016779">
    <property type="term" value="F:nucleotidyltransferase activity"/>
    <property type="evidence" value="ECO:0007669"/>
    <property type="project" value="UniProtKB-KW"/>
</dbReference>
<dbReference type="PROSITE" id="PS50175">
    <property type="entry name" value="ASP_PROT_RETROV"/>
    <property type="match status" value="1"/>
</dbReference>
<accession>A0AAV7PYP5</accession>
<feature type="non-terminal residue" evidence="14">
    <location>
        <position position="1"/>
    </location>
</feature>
<dbReference type="Pfam" id="PF00078">
    <property type="entry name" value="RVT_1"/>
    <property type="match status" value="1"/>
</dbReference>
<dbReference type="InterPro" id="IPR041577">
    <property type="entry name" value="RT_RNaseH_2"/>
</dbReference>
<keyword evidence="9" id="KW-0511">Multifunctional enzyme</keyword>
<keyword evidence="3" id="KW-0808">Transferase</keyword>
<dbReference type="Gene3D" id="3.30.420.10">
    <property type="entry name" value="Ribonuclease H-like superfamily/Ribonuclease H"/>
    <property type="match status" value="2"/>
</dbReference>
<dbReference type="InterPro" id="IPR012337">
    <property type="entry name" value="RNaseH-like_sf"/>
</dbReference>
<dbReference type="InterPro" id="IPR002156">
    <property type="entry name" value="RNaseH_domain"/>
</dbReference>
<feature type="non-terminal residue" evidence="14">
    <location>
        <position position="1119"/>
    </location>
</feature>
<keyword evidence="5" id="KW-0540">Nuclease</keyword>
<evidence type="ECO:0000313" key="15">
    <source>
        <dbReference type="Proteomes" id="UP001066276"/>
    </source>
</evidence>
<dbReference type="GO" id="GO:0003676">
    <property type="term" value="F:nucleic acid binding"/>
    <property type="evidence" value="ECO:0007669"/>
    <property type="project" value="InterPro"/>
</dbReference>
<dbReference type="AlphaFoldDB" id="A0AAV7PYP5"/>
<feature type="domain" description="Reverse transcriptase" evidence="11">
    <location>
        <begin position="198"/>
        <end position="386"/>
    </location>
</feature>
<evidence type="ECO:0000259" key="10">
    <source>
        <dbReference type="PROSITE" id="PS50175"/>
    </source>
</evidence>
<dbReference type="PROSITE" id="PS50994">
    <property type="entry name" value="INTEGRASE"/>
    <property type="match status" value="1"/>
</dbReference>
<dbReference type="InterPro" id="IPR036397">
    <property type="entry name" value="RNaseH_sf"/>
</dbReference>
<comment type="caution">
    <text evidence="14">The sequence shown here is derived from an EMBL/GenBank/DDBJ whole genome shotgun (WGS) entry which is preliminary data.</text>
</comment>
<comment type="similarity">
    <text evidence="1">Belongs to the beta type-B retroviral polymerase family. HERV class-II K(HML-2) pol subfamily.</text>
</comment>
<dbReference type="Gene3D" id="3.10.20.370">
    <property type="match status" value="1"/>
</dbReference>
<feature type="domain" description="Integrase catalytic" evidence="13">
    <location>
        <begin position="913"/>
        <end position="1070"/>
    </location>
</feature>
<dbReference type="Pfam" id="PF17919">
    <property type="entry name" value="RT_RNaseH_2"/>
    <property type="match status" value="1"/>
</dbReference>
<protein>
    <recommendedName>
        <fullName evidence="2">ribonuclease H</fullName>
        <ecNumber evidence="2">3.1.26.4</ecNumber>
    </recommendedName>
</protein>
<dbReference type="Gene3D" id="2.40.70.10">
    <property type="entry name" value="Acid Proteases"/>
    <property type="match status" value="1"/>
</dbReference>
<evidence type="ECO:0000313" key="14">
    <source>
        <dbReference type="EMBL" id="KAJ1130805.1"/>
    </source>
</evidence>
<dbReference type="GO" id="GO:0015074">
    <property type="term" value="P:DNA integration"/>
    <property type="evidence" value="ECO:0007669"/>
    <property type="project" value="InterPro"/>
</dbReference>
<dbReference type="PROSITE" id="PS50879">
    <property type="entry name" value="RNASE_H_1"/>
    <property type="match status" value="1"/>
</dbReference>
<dbReference type="Pfam" id="PF00075">
    <property type="entry name" value="RNase_H"/>
    <property type="match status" value="1"/>
</dbReference>
<dbReference type="EC" id="3.1.26.4" evidence="2"/>
<dbReference type="Gene3D" id="1.10.340.70">
    <property type="match status" value="1"/>
</dbReference>
<sequence>HGQSKGVTSIPVDQNGPYVNVTTMGVSEPFLLDTGAMRSSIIHSKLPGAPLSGLTNVSVGFSGAPVRNPVSCPLPVSIGPYDLEAPLLLTNGCGENLLGLDLLKRMHATIYCSPSGVYLTLGQKMTSPMYLSKDQFPPELLSLPETLWATGPNDVGCLEIPPYVVTLKPNAEMPRIRQYRISTEGEKALLEIVHDLIQKGVVEETRGNTCNSPVLPVLKRTDPSQPPVYRFVIDLREVNKIVVPQFPVVPDITALLTMIPSTATWFSVVDLKNAFFSIPIAEESRDIFGFSLGGRSFRFKRAPQGYCESPSVYSQALKCHLDAFSLPSGAALIQYMDDLLVAADSEEICKNVTVALLRHLFDLNHKVSPSKLQYVCREVTYLGHLLSKEGRRLTPERIQAIAQMSVPSTQREVRAFLGITSYCRQWIPSFSLLAKPLLALTLKDTPQPLPWTDECQKSFTDLRIALCSAPVLGTPDYSKPFTLYVHEREGCALSVLTQRFGDQQRPCAYFSATLDPVAKALPSCLKATAAAAISIRQSAGVVLDNTLIVMVPHAVDTLLNRTKTQHLTSARLSGYELTLLASHIHIKRCNTLNPATLLPLPEERDVSEQHDCFLRTEEETKGRIDLKDTPLVNPDGTLWVDGSCFKLPNGDTVSAYAITTLHTIVETARIRHNSAQAAELIALTRACVLSKGKRVNVYTDSQYAFGVAFNFGRLWKERGFFTSHGTKIQHGQLVTELLESLTMPTQIAIVKCSAHKKIVDDVGRGNAFADEVAKKTARDNTSRMYVAGPANCVREKGMCEDTVESVKSIQGEATENELRKWKESTGMLDEMGCWVELSEHQRWLLPDAYVLPVVTMAHGPAHLSAKGICKLLAPVWQNEGIPKCANNVVKHCIVCLMYNPGKGTPTPAGHFAPPTYPFEVLQIDYIHMERCNNLKYVLVVVCAFSRWVEAYPLKDNTALSTAKILLKEFFPRFGLPRIVWSDNGSEFVGQVMQKVCAGLGIKQKFHAANHPQSAGLVECYNGTLKLKIAKVQASTGLNWPDALPLALLSTRTAVHSRLGLSPYEVIFGRPANVWGVPRPKKYSDLPYPMLIDYLHDLTTKLRVLHQQVQSALPEASTDP</sequence>
<gene>
    <name evidence="14" type="ORF">NDU88_009152</name>
</gene>
<evidence type="ECO:0000256" key="8">
    <source>
        <dbReference type="ARBA" id="ARBA00023172"/>
    </source>
</evidence>
<dbReference type="InterPro" id="IPR043128">
    <property type="entry name" value="Rev_trsase/Diguanyl_cyclase"/>
</dbReference>
<dbReference type="Gene3D" id="3.30.70.270">
    <property type="match status" value="2"/>
</dbReference>
<evidence type="ECO:0000256" key="4">
    <source>
        <dbReference type="ARBA" id="ARBA00022695"/>
    </source>
</evidence>
<dbReference type="SUPFAM" id="SSF53098">
    <property type="entry name" value="Ribonuclease H-like"/>
    <property type="match status" value="2"/>
</dbReference>
<keyword evidence="8" id="KW-0233">DNA recombination</keyword>
<evidence type="ECO:0000259" key="11">
    <source>
        <dbReference type="PROSITE" id="PS50878"/>
    </source>
</evidence>